<dbReference type="EMBL" id="LAZR01055898">
    <property type="protein sequence ID" value="KKK75373.1"/>
    <property type="molecule type" value="Genomic_DNA"/>
</dbReference>
<sequence>MSTTSPLAIYHSYAAGIMDGEGYIGILKVNKKANYQPCLSIKMGDLEALELYELLFGGHIGTSGVSSTGRTMYKWVARNREEVKKVLTILRPYLLIKKRQADVCLEFIAEFPKRHSQHRKDKMEEYYKLCRLLNRTLGDPEQRLKVIQVIDKEVA</sequence>
<reference evidence="2" key="1">
    <citation type="journal article" date="2015" name="Nature">
        <title>Complex archaea that bridge the gap between prokaryotes and eukaryotes.</title>
        <authorList>
            <person name="Spang A."/>
            <person name="Saw J.H."/>
            <person name="Jorgensen S.L."/>
            <person name="Zaremba-Niedzwiedzka K."/>
            <person name="Martijn J."/>
            <person name="Lind A.E."/>
            <person name="van Eijk R."/>
            <person name="Schleper C."/>
            <person name="Guy L."/>
            <person name="Ettema T.J."/>
        </authorList>
    </citation>
    <scope>NUCLEOTIDE SEQUENCE</scope>
</reference>
<protein>
    <recommendedName>
        <fullName evidence="1">Homing endonuclease LAGLIDADG domain-containing protein</fullName>
    </recommendedName>
</protein>
<dbReference type="GO" id="GO:0004519">
    <property type="term" value="F:endonuclease activity"/>
    <property type="evidence" value="ECO:0007669"/>
    <property type="project" value="InterPro"/>
</dbReference>
<proteinExistence type="predicted"/>
<gene>
    <name evidence="2" type="ORF">LCGC14_2874380</name>
</gene>
<comment type="caution">
    <text evidence="2">The sequence shown here is derived from an EMBL/GenBank/DDBJ whole genome shotgun (WGS) entry which is preliminary data.</text>
</comment>
<dbReference type="InterPro" id="IPR027434">
    <property type="entry name" value="Homing_endonucl"/>
</dbReference>
<name>A0A0F8Y278_9ZZZZ</name>
<dbReference type="InterPro" id="IPR004860">
    <property type="entry name" value="LAGLIDADG_dom"/>
</dbReference>
<accession>A0A0F8Y278</accession>
<dbReference type="SUPFAM" id="SSF55608">
    <property type="entry name" value="Homing endonucleases"/>
    <property type="match status" value="1"/>
</dbReference>
<dbReference type="AlphaFoldDB" id="A0A0F8Y278"/>
<organism evidence="2">
    <name type="scientific">marine sediment metagenome</name>
    <dbReference type="NCBI Taxonomy" id="412755"/>
    <lineage>
        <taxon>unclassified sequences</taxon>
        <taxon>metagenomes</taxon>
        <taxon>ecological metagenomes</taxon>
    </lineage>
</organism>
<feature type="domain" description="Homing endonuclease LAGLIDADG" evidence="1">
    <location>
        <begin position="15"/>
        <end position="102"/>
    </location>
</feature>
<dbReference type="Gene3D" id="3.10.28.10">
    <property type="entry name" value="Homing endonucleases"/>
    <property type="match status" value="1"/>
</dbReference>
<evidence type="ECO:0000313" key="2">
    <source>
        <dbReference type="EMBL" id="KKK75373.1"/>
    </source>
</evidence>
<dbReference type="Pfam" id="PF00961">
    <property type="entry name" value="LAGLIDADG_1"/>
    <property type="match status" value="1"/>
</dbReference>
<evidence type="ECO:0000259" key="1">
    <source>
        <dbReference type="Pfam" id="PF00961"/>
    </source>
</evidence>